<keyword evidence="1" id="KW-0175">Coiled coil</keyword>
<feature type="compositionally biased region" description="Basic and acidic residues" evidence="2">
    <location>
        <begin position="45"/>
        <end position="59"/>
    </location>
</feature>
<gene>
    <name evidence="3" type="ORF">G195_011512</name>
</gene>
<proteinExistence type="predicted"/>
<evidence type="ECO:0000313" key="4">
    <source>
        <dbReference type="Proteomes" id="UP000702964"/>
    </source>
</evidence>
<organism evidence="3 4">
    <name type="scientific">Phytophthora kernoviae 00238/432</name>
    <dbReference type="NCBI Taxonomy" id="1284355"/>
    <lineage>
        <taxon>Eukaryota</taxon>
        <taxon>Sar</taxon>
        <taxon>Stramenopiles</taxon>
        <taxon>Oomycota</taxon>
        <taxon>Peronosporomycetes</taxon>
        <taxon>Peronosporales</taxon>
        <taxon>Peronosporaceae</taxon>
        <taxon>Phytophthora</taxon>
    </lineage>
</organism>
<reference evidence="3" key="2">
    <citation type="submission" date="2020-02" db="EMBL/GenBank/DDBJ databases">
        <authorList>
            <person name="Studholme D.J."/>
        </authorList>
    </citation>
    <scope>NUCLEOTIDE SEQUENCE</scope>
    <source>
        <strain evidence="3">00238/432</strain>
    </source>
</reference>
<sequence length="152" mass="17483">MSCLLIEEEDAATVQEALAMIDAWDDVPILSNITPEKVPATECTGTKRERSRERDFRRRQRLKEERLQLQMQAQRMEMHLQRLRQNGDSESVASVSSELNSIRESSVCVSPEMQQERVEAELLNMSLRKAVAAEIKWSKSLRAVLDKHPSME</sequence>
<feature type="region of interest" description="Disordered" evidence="2">
    <location>
        <begin position="40"/>
        <end position="59"/>
    </location>
</feature>
<name>A0A8J4W616_9STRA</name>
<protein>
    <recommendedName>
        <fullName evidence="5">BZIP domain-containing protein</fullName>
    </recommendedName>
</protein>
<evidence type="ECO:0000313" key="3">
    <source>
        <dbReference type="EMBL" id="KAF4314934.1"/>
    </source>
</evidence>
<dbReference type="Proteomes" id="UP000702964">
    <property type="component" value="Unassembled WGS sequence"/>
</dbReference>
<reference evidence="3" key="1">
    <citation type="journal article" date="2015" name="Genom Data">
        <title>Draft genome sequences of Phytophthora kernoviae and Phytophthora ramorum lineage EU2 from Scotland.</title>
        <authorList>
            <person name="Sambles C."/>
            <person name="Schlenzig A."/>
            <person name="O'Neill P."/>
            <person name="Grant M."/>
            <person name="Studholme D.J."/>
        </authorList>
    </citation>
    <scope>NUCLEOTIDE SEQUENCE</scope>
    <source>
        <strain evidence="3">00238/432</strain>
    </source>
</reference>
<accession>A0A8J4W616</accession>
<comment type="caution">
    <text evidence="3">The sequence shown here is derived from an EMBL/GenBank/DDBJ whole genome shotgun (WGS) entry which is preliminary data.</text>
</comment>
<evidence type="ECO:0000256" key="1">
    <source>
        <dbReference type="SAM" id="Coils"/>
    </source>
</evidence>
<evidence type="ECO:0008006" key="5">
    <source>
        <dbReference type="Google" id="ProtNLM"/>
    </source>
</evidence>
<feature type="coiled-coil region" evidence="1">
    <location>
        <begin position="59"/>
        <end position="86"/>
    </location>
</feature>
<dbReference type="EMBL" id="AOFI03001202">
    <property type="protein sequence ID" value="KAF4314934.1"/>
    <property type="molecule type" value="Genomic_DNA"/>
</dbReference>
<dbReference type="AlphaFoldDB" id="A0A8J4W616"/>
<feature type="non-terminal residue" evidence="3">
    <location>
        <position position="152"/>
    </location>
</feature>
<evidence type="ECO:0000256" key="2">
    <source>
        <dbReference type="SAM" id="MobiDB-lite"/>
    </source>
</evidence>